<evidence type="ECO:0000256" key="7">
    <source>
        <dbReference type="ARBA" id="ARBA00023125"/>
    </source>
</evidence>
<dbReference type="WBParaSite" id="TMUE_1000003194.1">
    <property type="protein sequence ID" value="TMUE_1000003194.1"/>
    <property type="gene ID" value="WBGene00292362"/>
</dbReference>
<evidence type="ECO:0000256" key="4">
    <source>
        <dbReference type="ARBA" id="ARBA00022763"/>
    </source>
</evidence>
<proteinExistence type="inferred from homology"/>
<keyword evidence="6" id="KW-0190">Covalent protein-DNA linkage</keyword>
<evidence type="ECO:0000313" key="12">
    <source>
        <dbReference type="Proteomes" id="UP000046395"/>
    </source>
</evidence>
<dbReference type="SUPFAM" id="SSF143081">
    <property type="entry name" value="BB1717-like"/>
    <property type="match status" value="1"/>
</dbReference>
<keyword evidence="4" id="KW-0227">DNA damage</keyword>
<protein>
    <recommendedName>
        <fullName evidence="2">Abasic site processing protein HMCES</fullName>
    </recommendedName>
    <alternativeName>
        <fullName evidence="9">Embryonic stem cell-specific 5-hydroxymethylcytosine-binding protein</fullName>
    </alternativeName>
    <alternativeName>
        <fullName evidence="10">Peptidase HMCES</fullName>
    </alternativeName>
    <alternativeName>
        <fullName evidence="11">SRAP domain-containing protein 1</fullName>
    </alternativeName>
</protein>
<keyword evidence="3" id="KW-0645">Protease</keyword>
<dbReference type="InterPro" id="IPR036590">
    <property type="entry name" value="SRAP-like"/>
</dbReference>
<evidence type="ECO:0000313" key="13">
    <source>
        <dbReference type="WBParaSite" id="TMUE_1000003194.1"/>
    </source>
</evidence>
<dbReference type="Gene3D" id="3.90.1680.10">
    <property type="entry name" value="SOS response associated peptidase-like"/>
    <property type="match status" value="1"/>
</dbReference>
<keyword evidence="8" id="KW-0456">Lyase</keyword>
<dbReference type="Pfam" id="PF02586">
    <property type="entry name" value="SRAP"/>
    <property type="match status" value="1"/>
</dbReference>
<dbReference type="PANTHER" id="PTHR13604">
    <property type="entry name" value="DC12-RELATED"/>
    <property type="match status" value="1"/>
</dbReference>
<keyword evidence="12" id="KW-1185">Reference proteome</keyword>
<dbReference type="GO" id="GO:0016829">
    <property type="term" value="F:lyase activity"/>
    <property type="evidence" value="ECO:0007669"/>
    <property type="project" value="UniProtKB-KW"/>
</dbReference>
<evidence type="ECO:0000256" key="11">
    <source>
        <dbReference type="ARBA" id="ARBA00031130"/>
    </source>
</evidence>
<dbReference type="GO" id="GO:0008233">
    <property type="term" value="F:peptidase activity"/>
    <property type="evidence" value="ECO:0007669"/>
    <property type="project" value="UniProtKB-KW"/>
</dbReference>
<accession>A0A5S6Q7K4</accession>
<sequence length="290" mass="32691">MCGRYVCWLAAEGLCDAARFRRGKRTYSASWYNDSMKSAYRPSYNRSPGSAAAVLVSSDGLANEPVRETSDQQMSLLLVQMDWGVEPSWSGAQHDHPIINARAESIVSKPFFKQSVARGRRCVVLTQGFYEWQKTSSGKQPYFIYMPTSSDEESKGESNVERNCKLMPLAGLYFPQKEKNTGCSFAFVIITVDAVPSIDFIHDRMPAILDTDEAVLDWLDCEQFDSDEVVKYLRPCQLLSYHSVSKRVNGSTYDDSQNIQPFQEGNCSGERAKRQASLKSFFSPKKEKLA</sequence>
<dbReference type="PANTHER" id="PTHR13604:SF0">
    <property type="entry name" value="ABASIC SITE PROCESSING PROTEIN HMCES"/>
    <property type="match status" value="1"/>
</dbReference>
<evidence type="ECO:0000256" key="9">
    <source>
        <dbReference type="ARBA" id="ARBA00030390"/>
    </source>
</evidence>
<dbReference type="STRING" id="70415.A0A5S6Q7K4"/>
<dbReference type="InterPro" id="IPR003738">
    <property type="entry name" value="SRAP"/>
</dbReference>
<dbReference type="GO" id="GO:0106300">
    <property type="term" value="P:protein-DNA covalent cross-linking repair"/>
    <property type="evidence" value="ECO:0007669"/>
    <property type="project" value="InterPro"/>
</dbReference>
<comment type="similarity">
    <text evidence="1">Belongs to the SOS response-associated peptidase family.</text>
</comment>
<evidence type="ECO:0000256" key="10">
    <source>
        <dbReference type="ARBA" id="ARBA00030898"/>
    </source>
</evidence>
<keyword evidence="7" id="KW-0238">DNA-binding</keyword>
<organism evidence="12 13">
    <name type="scientific">Trichuris muris</name>
    <name type="common">Mouse whipworm</name>
    <dbReference type="NCBI Taxonomy" id="70415"/>
    <lineage>
        <taxon>Eukaryota</taxon>
        <taxon>Metazoa</taxon>
        <taxon>Ecdysozoa</taxon>
        <taxon>Nematoda</taxon>
        <taxon>Enoplea</taxon>
        <taxon>Dorylaimia</taxon>
        <taxon>Trichinellida</taxon>
        <taxon>Trichuridae</taxon>
        <taxon>Trichuris</taxon>
    </lineage>
</organism>
<name>A0A5S6Q7K4_TRIMR</name>
<evidence type="ECO:0000256" key="2">
    <source>
        <dbReference type="ARBA" id="ARBA00015888"/>
    </source>
</evidence>
<dbReference type="Proteomes" id="UP000046395">
    <property type="component" value="Unassembled WGS sequence"/>
</dbReference>
<evidence type="ECO:0000256" key="6">
    <source>
        <dbReference type="ARBA" id="ARBA00023124"/>
    </source>
</evidence>
<evidence type="ECO:0000256" key="1">
    <source>
        <dbReference type="ARBA" id="ARBA00008136"/>
    </source>
</evidence>
<evidence type="ECO:0000256" key="8">
    <source>
        <dbReference type="ARBA" id="ARBA00023239"/>
    </source>
</evidence>
<reference evidence="13" key="1">
    <citation type="submission" date="2019-12" db="UniProtKB">
        <authorList>
            <consortium name="WormBaseParasite"/>
        </authorList>
    </citation>
    <scope>IDENTIFICATION</scope>
</reference>
<dbReference type="AlphaFoldDB" id="A0A5S6Q7K4"/>
<evidence type="ECO:0000256" key="3">
    <source>
        <dbReference type="ARBA" id="ARBA00022670"/>
    </source>
</evidence>
<evidence type="ECO:0000256" key="5">
    <source>
        <dbReference type="ARBA" id="ARBA00022801"/>
    </source>
</evidence>
<dbReference type="GO" id="GO:0006508">
    <property type="term" value="P:proteolysis"/>
    <property type="evidence" value="ECO:0007669"/>
    <property type="project" value="UniProtKB-KW"/>
</dbReference>
<keyword evidence="5" id="KW-0378">Hydrolase</keyword>
<dbReference type="GO" id="GO:0003697">
    <property type="term" value="F:single-stranded DNA binding"/>
    <property type="evidence" value="ECO:0007669"/>
    <property type="project" value="InterPro"/>
</dbReference>